<evidence type="ECO:0000256" key="1">
    <source>
        <dbReference type="SAM" id="Coils"/>
    </source>
</evidence>
<dbReference type="InterPro" id="IPR046228">
    <property type="entry name" value="DUF6261"/>
</dbReference>
<feature type="region of interest" description="Disordered" evidence="2">
    <location>
        <begin position="230"/>
        <end position="269"/>
    </location>
</feature>
<dbReference type="AlphaFoldDB" id="A0A4Y6PQU8"/>
<feature type="coiled-coil region" evidence="1">
    <location>
        <begin position="174"/>
        <end position="201"/>
    </location>
</feature>
<reference evidence="3 4" key="1">
    <citation type="submission" date="2019-06" db="EMBL/GenBank/DDBJ databases">
        <title>Persicimonas caeni gen. nov., sp. nov., a predatory bacterium isolated from solar saltern.</title>
        <authorList>
            <person name="Wang S."/>
        </authorList>
    </citation>
    <scope>NUCLEOTIDE SEQUENCE [LARGE SCALE GENOMIC DNA]</scope>
    <source>
        <strain evidence="3 4">YN101</strain>
    </source>
</reference>
<dbReference type="Pfam" id="PF19775">
    <property type="entry name" value="DUF6261"/>
    <property type="match status" value="1"/>
</dbReference>
<organism evidence="3 4">
    <name type="scientific">Persicimonas caeni</name>
    <dbReference type="NCBI Taxonomy" id="2292766"/>
    <lineage>
        <taxon>Bacteria</taxon>
        <taxon>Deltaproteobacteria</taxon>
        <taxon>Bradymonadales</taxon>
        <taxon>Bradymonadaceae</taxon>
        <taxon>Persicimonas</taxon>
    </lineage>
</organism>
<evidence type="ECO:0000256" key="2">
    <source>
        <dbReference type="SAM" id="MobiDB-lite"/>
    </source>
</evidence>
<dbReference type="RefSeq" id="WP_141197194.1">
    <property type="nucleotide sequence ID" value="NZ_CP041186.1"/>
</dbReference>
<protein>
    <submittedName>
        <fullName evidence="3">Uncharacterized protein</fullName>
    </submittedName>
</protein>
<gene>
    <name evidence="3" type="ORF">FIV42_08160</name>
</gene>
<keyword evidence="1" id="KW-0175">Coiled coil</keyword>
<dbReference type="EMBL" id="CP041186">
    <property type="protein sequence ID" value="QDG50702.1"/>
    <property type="molecule type" value="Genomic_DNA"/>
</dbReference>
<keyword evidence="4" id="KW-1185">Reference proteome</keyword>
<sequence>MAIKRTLGYRKSSVGSREFVLKKTRPIAEDLGNERLVEKIDLGLDKYRTAATLRLKYLMQRDTNRSARNEAVKLDVDVDNTVSDLFGLIELHANRRRESDKKKAAQRIMKRVFPSGGVFPITSSQYDEEHALINTLVDELEQNFADEIDLLDARDLLEDLETVNAEFGKALDIIDRDVVTYAELQAQIEDAEDAFNKVMLIIHADYCDDDATRQKLLEAAEAQDARTAAYYRRRGVPPEVDPDTGEPIEDVDTDPVVDEDVDVDEPVTN</sequence>
<feature type="compositionally biased region" description="Acidic residues" evidence="2">
    <location>
        <begin position="240"/>
        <end position="269"/>
    </location>
</feature>
<accession>A0A5B8Y6G5</accession>
<proteinExistence type="predicted"/>
<dbReference type="Proteomes" id="UP000315995">
    <property type="component" value="Chromosome"/>
</dbReference>
<evidence type="ECO:0000313" key="4">
    <source>
        <dbReference type="Proteomes" id="UP000315995"/>
    </source>
</evidence>
<evidence type="ECO:0000313" key="3">
    <source>
        <dbReference type="EMBL" id="QDG50702.1"/>
    </source>
</evidence>
<accession>A0A4Y6PQU8</accession>
<name>A0A4Y6PQU8_PERCE</name>